<name>A0ACC2HFW8_DALPE</name>
<organism evidence="1 2">
    <name type="scientific">Dallia pectoralis</name>
    <name type="common">Alaska blackfish</name>
    <dbReference type="NCBI Taxonomy" id="75939"/>
    <lineage>
        <taxon>Eukaryota</taxon>
        <taxon>Metazoa</taxon>
        <taxon>Chordata</taxon>
        <taxon>Craniata</taxon>
        <taxon>Vertebrata</taxon>
        <taxon>Euteleostomi</taxon>
        <taxon>Actinopterygii</taxon>
        <taxon>Neopterygii</taxon>
        <taxon>Teleostei</taxon>
        <taxon>Protacanthopterygii</taxon>
        <taxon>Esociformes</taxon>
        <taxon>Umbridae</taxon>
        <taxon>Dallia</taxon>
    </lineage>
</organism>
<accession>A0ACC2HFW8</accession>
<keyword evidence="2" id="KW-1185">Reference proteome</keyword>
<gene>
    <name evidence="1" type="ORF">DPEC_G00020640</name>
</gene>
<evidence type="ECO:0000313" key="2">
    <source>
        <dbReference type="Proteomes" id="UP001157502"/>
    </source>
</evidence>
<reference evidence="1" key="1">
    <citation type="submission" date="2021-05" db="EMBL/GenBank/DDBJ databases">
        <authorList>
            <person name="Pan Q."/>
            <person name="Jouanno E."/>
            <person name="Zahm M."/>
            <person name="Klopp C."/>
            <person name="Cabau C."/>
            <person name="Louis A."/>
            <person name="Berthelot C."/>
            <person name="Parey E."/>
            <person name="Roest Crollius H."/>
            <person name="Montfort J."/>
            <person name="Robinson-Rechavi M."/>
            <person name="Bouchez O."/>
            <person name="Lampietro C."/>
            <person name="Lopez Roques C."/>
            <person name="Donnadieu C."/>
            <person name="Postlethwait J."/>
            <person name="Bobe J."/>
            <person name="Dillon D."/>
            <person name="Chandos A."/>
            <person name="von Hippel F."/>
            <person name="Guiguen Y."/>
        </authorList>
    </citation>
    <scope>NUCLEOTIDE SEQUENCE</scope>
    <source>
        <strain evidence="1">YG-Jan2019</strain>
    </source>
</reference>
<evidence type="ECO:0000313" key="1">
    <source>
        <dbReference type="EMBL" id="KAJ8014906.1"/>
    </source>
</evidence>
<protein>
    <submittedName>
        <fullName evidence="1">Uncharacterized protein</fullName>
    </submittedName>
</protein>
<sequence>MSFDSIPSKSEVLRWNHCNLSDYMKRLKLSGCDKVVMKSSLNGARFLNMTEKELQKFPSMHIPIIKNICGEINKTGDTKVLDWRSKETQNHKKDFFQEEESWGSEEFDLSDNDYERPDGDDSYICAVRDHLSHPPPGGADDDVDSDDSYELPPSSPTEEIPHLSIAKPLGNHDYIDSVAHPSGRTPRPPERPTSQARQRPAHAGKTLVKPPLPRPSHQNKGLNKPPLVPQIDRSKKPGRATLPRNITPQQYPPATAPVPKGSFNTFPQPPTVMSSQLKAMMSPNSFSSIKPPSSYPTSPFQPPSNFSTTKPAIVRATDMDPGWYAGLVSRGQAEAFLREVNKDAAFLVRDSSKGSSHQPYTLMVLCQDKVYNIQIRYKGETYHLGTGLMGSESFPGVKEMIDHYKQTPLLLIDAMERGTGVQNECCLLHPGLL</sequence>
<dbReference type="EMBL" id="CM055729">
    <property type="protein sequence ID" value="KAJ8014906.1"/>
    <property type="molecule type" value="Genomic_DNA"/>
</dbReference>
<comment type="caution">
    <text evidence="1">The sequence shown here is derived from an EMBL/GenBank/DDBJ whole genome shotgun (WGS) entry which is preliminary data.</text>
</comment>
<dbReference type="Proteomes" id="UP001157502">
    <property type="component" value="Chromosome 2"/>
</dbReference>
<proteinExistence type="predicted"/>